<organism evidence="8 9">
    <name type="scientific">Rubripirellula lacrimiformis</name>
    <dbReference type="NCBI Taxonomy" id="1930273"/>
    <lineage>
        <taxon>Bacteria</taxon>
        <taxon>Pseudomonadati</taxon>
        <taxon>Planctomycetota</taxon>
        <taxon>Planctomycetia</taxon>
        <taxon>Pirellulales</taxon>
        <taxon>Pirellulaceae</taxon>
        <taxon>Rubripirellula</taxon>
    </lineage>
</organism>
<dbReference type="Pfam" id="PF00482">
    <property type="entry name" value="T2SSF"/>
    <property type="match status" value="1"/>
</dbReference>
<evidence type="ECO:0000313" key="8">
    <source>
        <dbReference type="EMBL" id="QDT04052.1"/>
    </source>
</evidence>
<dbReference type="InterPro" id="IPR018076">
    <property type="entry name" value="T2SS_GspF_dom"/>
</dbReference>
<feature type="domain" description="Type II secretion system protein GspF" evidence="7">
    <location>
        <begin position="13"/>
        <end position="125"/>
    </location>
</feature>
<evidence type="ECO:0000256" key="4">
    <source>
        <dbReference type="ARBA" id="ARBA00022989"/>
    </source>
</evidence>
<reference evidence="8 9" key="1">
    <citation type="submission" date="2019-02" db="EMBL/GenBank/DDBJ databases">
        <title>Deep-cultivation of Planctomycetes and their phenomic and genomic characterization uncovers novel biology.</title>
        <authorList>
            <person name="Wiegand S."/>
            <person name="Jogler M."/>
            <person name="Boedeker C."/>
            <person name="Pinto D."/>
            <person name="Vollmers J."/>
            <person name="Rivas-Marin E."/>
            <person name="Kohn T."/>
            <person name="Peeters S.H."/>
            <person name="Heuer A."/>
            <person name="Rast P."/>
            <person name="Oberbeckmann S."/>
            <person name="Bunk B."/>
            <person name="Jeske O."/>
            <person name="Meyerdierks A."/>
            <person name="Storesund J.E."/>
            <person name="Kallscheuer N."/>
            <person name="Luecker S."/>
            <person name="Lage O.M."/>
            <person name="Pohl T."/>
            <person name="Merkel B.J."/>
            <person name="Hornburger P."/>
            <person name="Mueller R.-W."/>
            <person name="Bruemmer F."/>
            <person name="Labrenz M."/>
            <person name="Spormann A.M."/>
            <person name="Op den Camp H."/>
            <person name="Overmann J."/>
            <person name="Amann R."/>
            <person name="Jetten M.S.M."/>
            <person name="Mascher T."/>
            <person name="Medema M.H."/>
            <person name="Devos D.P."/>
            <person name="Kaster A.-K."/>
            <person name="Ovreas L."/>
            <person name="Rohde M."/>
            <person name="Galperin M.Y."/>
            <person name="Jogler C."/>
        </authorList>
    </citation>
    <scope>NUCLEOTIDE SEQUENCE [LARGE SCALE GENOMIC DNA]</scope>
    <source>
        <strain evidence="8 9">K22_7</strain>
    </source>
</reference>
<evidence type="ECO:0000256" key="3">
    <source>
        <dbReference type="ARBA" id="ARBA00022692"/>
    </source>
</evidence>
<keyword evidence="5 6" id="KW-0472">Membrane</keyword>
<dbReference type="Gene3D" id="1.20.81.30">
    <property type="entry name" value="Type II secretion system (T2SS), domain F"/>
    <property type="match status" value="1"/>
</dbReference>
<dbReference type="KEGG" id="rlc:K227x_24380"/>
<feature type="transmembrane region" description="Helical" evidence="6">
    <location>
        <begin position="157"/>
        <end position="176"/>
    </location>
</feature>
<protein>
    <submittedName>
        <fullName evidence="8">Bacterial type II secretion system protein F domain protein</fullName>
    </submittedName>
</protein>
<keyword evidence="4 6" id="KW-1133">Transmembrane helix</keyword>
<keyword evidence="3 6" id="KW-0812">Transmembrane</keyword>
<evidence type="ECO:0000256" key="6">
    <source>
        <dbReference type="SAM" id="Phobius"/>
    </source>
</evidence>
<feature type="transmembrane region" description="Helical" evidence="6">
    <location>
        <begin position="108"/>
        <end position="129"/>
    </location>
</feature>
<dbReference type="GO" id="GO:0005886">
    <property type="term" value="C:plasma membrane"/>
    <property type="evidence" value="ECO:0007669"/>
    <property type="project" value="UniProtKB-SubCell"/>
</dbReference>
<dbReference type="OrthoDB" id="273115at2"/>
<evidence type="ECO:0000256" key="2">
    <source>
        <dbReference type="ARBA" id="ARBA00022475"/>
    </source>
</evidence>
<sequence length="333" mass="36998">MTKLTDLQLAGLIDEIACAIQVGDPIDQTLRRLQNRRMGKVGRVAGAIALRLDRGESLEEAISEIASPVTIQLQAAIAAASARGDGRLIARLADQLRRRDQYLGASRIAYFYPLLLASIAYASMVWVAAPLVLQNRGRDFHWAPWLTTSLQWLSTNYWIPPLIVLAIALVLWFLFLRGQSALPYHSRRSLFFFSLADQIRGNVPESDAISLAARLAGERQLASIDQPTLDTPAVARLIGQSNTLADIERQVEFIQHASSPKPDGESSPTTREPSILVARLYYLGAHHAEAAQRAIYCWSRLVPRAVMILIGCGFVLSYAWWVIAPIYKQVAQW</sequence>
<feature type="transmembrane region" description="Helical" evidence="6">
    <location>
        <begin position="301"/>
        <end position="323"/>
    </location>
</feature>
<dbReference type="EMBL" id="CP036525">
    <property type="protein sequence ID" value="QDT04052.1"/>
    <property type="molecule type" value="Genomic_DNA"/>
</dbReference>
<keyword evidence="2" id="KW-1003">Cell membrane</keyword>
<comment type="subcellular location">
    <subcellularLocation>
        <location evidence="1">Cell membrane</location>
        <topology evidence="1">Multi-pass membrane protein</topology>
    </subcellularLocation>
</comment>
<dbReference type="RefSeq" id="WP_145169594.1">
    <property type="nucleotide sequence ID" value="NZ_CP036525.1"/>
</dbReference>
<dbReference type="Proteomes" id="UP000318538">
    <property type="component" value="Chromosome"/>
</dbReference>
<proteinExistence type="predicted"/>
<evidence type="ECO:0000259" key="7">
    <source>
        <dbReference type="Pfam" id="PF00482"/>
    </source>
</evidence>
<dbReference type="AlphaFoldDB" id="A0A517NA94"/>
<dbReference type="InterPro" id="IPR042094">
    <property type="entry name" value="T2SS_GspF_sf"/>
</dbReference>
<gene>
    <name evidence="8" type="ORF">K227x_24380</name>
</gene>
<evidence type="ECO:0000256" key="1">
    <source>
        <dbReference type="ARBA" id="ARBA00004651"/>
    </source>
</evidence>
<keyword evidence="9" id="KW-1185">Reference proteome</keyword>
<accession>A0A517NA94</accession>
<name>A0A517NA94_9BACT</name>
<evidence type="ECO:0000313" key="9">
    <source>
        <dbReference type="Proteomes" id="UP000318538"/>
    </source>
</evidence>
<evidence type="ECO:0000256" key="5">
    <source>
        <dbReference type="ARBA" id="ARBA00023136"/>
    </source>
</evidence>